<feature type="transmembrane region" description="Helical" evidence="8">
    <location>
        <begin position="285"/>
        <end position="303"/>
    </location>
</feature>
<sequence length="309" mass="33127">MRRIPRLIYGAVDVPLPEIIRIVFGNTDAEHYPIIWNIRLPRTIVAALAGIGLSLSGALLQGIMRNPMADPHIIGVSSGAGLLGIMMIIVFPSFAHLLVPVAFLGAMASALLIYLLAWDQGVSPMRIILSGVAVSALLNSGISGLFTFYSNRVEGAVSYMVGSLAAKSWSHVDTLLPYTVIGALLSFWGAQRMNVLMLGEAESLSLGLHVERYRFFFISVGALLAASSVSVVGLLSFIGLIVPHAARLLVGNDYRILLPCTALLGVFVLTLCDTLARIAFSPVELPVGIVTGVIGAPFFLYLLRRKSRL</sequence>
<name>A0A5C4T0F6_9BACL</name>
<evidence type="ECO:0000256" key="1">
    <source>
        <dbReference type="ARBA" id="ARBA00004651"/>
    </source>
</evidence>
<dbReference type="Gene3D" id="1.10.3470.10">
    <property type="entry name" value="ABC transporter involved in vitamin B12 uptake, BtuC"/>
    <property type="match status" value="1"/>
</dbReference>
<evidence type="ECO:0000256" key="8">
    <source>
        <dbReference type="SAM" id="Phobius"/>
    </source>
</evidence>
<evidence type="ECO:0000256" key="4">
    <source>
        <dbReference type="ARBA" id="ARBA00022475"/>
    </source>
</evidence>
<evidence type="ECO:0000256" key="7">
    <source>
        <dbReference type="ARBA" id="ARBA00023136"/>
    </source>
</evidence>
<comment type="caution">
    <text evidence="9">The sequence shown here is derived from an EMBL/GenBank/DDBJ whole genome shotgun (WGS) entry which is preliminary data.</text>
</comment>
<dbReference type="PANTHER" id="PTHR30472:SF68">
    <property type="entry name" value="FERRICHROME TRANSPORT SYSTEM PERMEASE PROTEIN FHUB"/>
    <property type="match status" value="1"/>
</dbReference>
<dbReference type="InterPro" id="IPR037294">
    <property type="entry name" value="ABC_BtuC-like"/>
</dbReference>
<dbReference type="EMBL" id="VDCQ01000063">
    <property type="protein sequence ID" value="TNJ62260.1"/>
    <property type="molecule type" value="Genomic_DNA"/>
</dbReference>
<keyword evidence="5 8" id="KW-0812">Transmembrane</keyword>
<gene>
    <name evidence="9" type="ORF">FE784_31765</name>
</gene>
<evidence type="ECO:0000313" key="9">
    <source>
        <dbReference type="EMBL" id="TNJ62260.1"/>
    </source>
</evidence>
<dbReference type="GO" id="GO:0022857">
    <property type="term" value="F:transmembrane transporter activity"/>
    <property type="evidence" value="ECO:0007669"/>
    <property type="project" value="InterPro"/>
</dbReference>
<dbReference type="Proteomes" id="UP000307943">
    <property type="component" value="Unassembled WGS sequence"/>
</dbReference>
<organism evidence="9 10">
    <name type="scientific">Paenibacillus hemerocallicola</name>
    <dbReference type="NCBI Taxonomy" id="1172614"/>
    <lineage>
        <taxon>Bacteria</taxon>
        <taxon>Bacillati</taxon>
        <taxon>Bacillota</taxon>
        <taxon>Bacilli</taxon>
        <taxon>Bacillales</taxon>
        <taxon>Paenibacillaceae</taxon>
        <taxon>Paenibacillus</taxon>
    </lineage>
</organism>
<keyword evidence="6 8" id="KW-1133">Transmembrane helix</keyword>
<dbReference type="PANTHER" id="PTHR30472">
    <property type="entry name" value="FERRIC ENTEROBACTIN TRANSPORT SYSTEM PERMEASE PROTEIN"/>
    <property type="match status" value="1"/>
</dbReference>
<feature type="transmembrane region" description="Helical" evidence="8">
    <location>
        <begin position="72"/>
        <end position="91"/>
    </location>
</feature>
<feature type="transmembrane region" description="Helical" evidence="8">
    <location>
        <begin position="254"/>
        <end position="279"/>
    </location>
</feature>
<evidence type="ECO:0000256" key="2">
    <source>
        <dbReference type="ARBA" id="ARBA00007935"/>
    </source>
</evidence>
<dbReference type="CDD" id="cd06550">
    <property type="entry name" value="TM_ABC_iron-siderophores_like"/>
    <property type="match status" value="1"/>
</dbReference>
<reference evidence="9 10" key="1">
    <citation type="submission" date="2019-05" db="EMBL/GenBank/DDBJ databases">
        <title>We sequenced the genome of Paenibacillus hemerocallicola KCTC 33185 for further insight into its adaptation and study the phylogeny of Paenibacillus.</title>
        <authorList>
            <person name="Narsing Rao M.P."/>
        </authorList>
    </citation>
    <scope>NUCLEOTIDE SEQUENCE [LARGE SCALE GENOMIC DNA]</scope>
    <source>
        <strain evidence="9 10">KCTC 33185</strain>
    </source>
</reference>
<comment type="similarity">
    <text evidence="2">Belongs to the binding-protein-dependent transport system permease family. FecCD subfamily.</text>
</comment>
<comment type="subcellular location">
    <subcellularLocation>
        <location evidence="1">Cell membrane</location>
        <topology evidence="1">Multi-pass membrane protein</topology>
    </subcellularLocation>
</comment>
<dbReference type="SUPFAM" id="SSF81345">
    <property type="entry name" value="ABC transporter involved in vitamin B12 uptake, BtuC"/>
    <property type="match status" value="1"/>
</dbReference>
<evidence type="ECO:0000256" key="3">
    <source>
        <dbReference type="ARBA" id="ARBA00022448"/>
    </source>
</evidence>
<evidence type="ECO:0000256" key="6">
    <source>
        <dbReference type="ARBA" id="ARBA00022989"/>
    </source>
</evidence>
<feature type="transmembrane region" description="Helical" evidence="8">
    <location>
        <begin position="97"/>
        <end position="116"/>
    </location>
</feature>
<dbReference type="Pfam" id="PF01032">
    <property type="entry name" value="FecCD"/>
    <property type="match status" value="1"/>
</dbReference>
<evidence type="ECO:0000313" key="10">
    <source>
        <dbReference type="Proteomes" id="UP000307943"/>
    </source>
</evidence>
<evidence type="ECO:0000256" key="5">
    <source>
        <dbReference type="ARBA" id="ARBA00022692"/>
    </source>
</evidence>
<proteinExistence type="inferred from homology"/>
<feature type="transmembrane region" description="Helical" evidence="8">
    <location>
        <begin position="44"/>
        <end position="60"/>
    </location>
</feature>
<dbReference type="GO" id="GO:0005886">
    <property type="term" value="C:plasma membrane"/>
    <property type="evidence" value="ECO:0007669"/>
    <property type="project" value="UniProtKB-SubCell"/>
</dbReference>
<dbReference type="GO" id="GO:0033214">
    <property type="term" value="P:siderophore-iron import into cell"/>
    <property type="evidence" value="ECO:0007669"/>
    <property type="project" value="TreeGrafter"/>
</dbReference>
<keyword evidence="4" id="KW-1003">Cell membrane</keyword>
<dbReference type="FunFam" id="1.10.3470.10:FF:000001">
    <property type="entry name" value="Vitamin B12 ABC transporter permease BtuC"/>
    <property type="match status" value="1"/>
</dbReference>
<keyword evidence="3" id="KW-0813">Transport</keyword>
<accession>A0A5C4T0F6</accession>
<protein>
    <submittedName>
        <fullName evidence="9">Iron ABC transporter permease</fullName>
    </submittedName>
</protein>
<feature type="transmembrane region" description="Helical" evidence="8">
    <location>
        <begin position="215"/>
        <end position="242"/>
    </location>
</feature>
<keyword evidence="10" id="KW-1185">Reference proteome</keyword>
<dbReference type="InterPro" id="IPR000522">
    <property type="entry name" value="ABC_transptr_permease_BtuC"/>
</dbReference>
<keyword evidence="7 8" id="KW-0472">Membrane</keyword>
<dbReference type="OrthoDB" id="9811721at2"/>
<feature type="transmembrane region" description="Helical" evidence="8">
    <location>
        <begin position="128"/>
        <end position="149"/>
    </location>
</feature>
<dbReference type="AlphaFoldDB" id="A0A5C4T0F6"/>